<dbReference type="EMBL" id="JALLBG020000017">
    <property type="protein sequence ID" value="KAL3772079.1"/>
    <property type="molecule type" value="Genomic_DNA"/>
</dbReference>
<evidence type="ECO:0000256" key="2">
    <source>
        <dbReference type="SAM" id="SignalP"/>
    </source>
</evidence>
<sequence>MPSLFFLLLAASLSTISAFHSHSLPTPSGPSAVQRLLVQKRQQRTPTPILFAADEDGSAVSNGDGEGNTGGSTTTATGGAISVSRESTLKVLKKCPDCDLCDGSGRILGGIGTVLEWWPIKAYRPCPNLIERGGRYDRAGQGLDEIAFGRDSTFQAGE</sequence>
<feature type="chain" id="PRO_5044813401" evidence="2">
    <location>
        <begin position="19"/>
        <end position="158"/>
    </location>
</feature>
<proteinExistence type="predicted"/>
<keyword evidence="2" id="KW-0732">Signal</keyword>
<accession>A0ABD3N8V6</accession>
<comment type="caution">
    <text evidence="3">The sequence shown here is derived from an EMBL/GenBank/DDBJ whole genome shotgun (WGS) entry which is preliminary data.</text>
</comment>
<feature type="region of interest" description="Disordered" evidence="1">
    <location>
        <begin position="55"/>
        <end position="79"/>
    </location>
</feature>
<evidence type="ECO:0000256" key="1">
    <source>
        <dbReference type="SAM" id="MobiDB-lite"/>
    </source>
</evidence>
<evidence type="ECO:0000313" key="3">
    <source>
        <dbReference type="EMBL" id="KAL3772079.1"/>
    </source>
</evidence>
<name>A0ABD3N8V6_9STRA</name>
<dbReference type="AlphaFoldDB" id="A0ABD3N8V6"/>
<protein>
    <submittedName>
        <fullName evidence="3">Uncharacterized protein</fullName>
    </submittedName>
</protein>
<organism evidence="3 4">
    <name type="scientific">Discostella pseudostelligera</name>
    <dbReference type="NCBI Taxonomy" id="259834"/>
    <lineage>
        <taxon>Eukaryota</taxon>
        <taxon>Sar</taxon>
        <taxon>Stramenopiles</taxon>
        <taxon>Ochrophyta</taxon>
        <taxon>Bacillariophyta</taxon>
        <taxon>Coscinodiscophyceae</taxon>
        <taxon>Thalassiosirophycidae</taxon>
        <taxon>Stephanodiscales</taxon>
        <taxon>Stephanodiscaceae</taxon>
        <taxon>Discostella</taxon>
    </lineage>
</organism>
<dbReference type="PANTHER" id="PTHR47721:SF2">
    <property type="entry name" value="OS01G0235100 PROTEIN"/>
    <property type="match status" value="1"/>
</dbReference>
<keyword evidence="4" id="KW-1185">Reference proteome</keyword>
<reference evidence="3 4" key="1">
    <citation type="submission" date="2024-10" db="EMBL/GenBank/DDBJ databases">
        <title>Updated reference genomes for cyclostephanoid diatoms.</title>
        <authorList>
            <person name="Roberts W.R."/>
            <person name="Alverson A.J."/>
        </authorList>
    </citation>
    <scope>NUCLEOTIDE SEQUENCE [LARGE SCALE GENOMIC DNA]</scope>
    <source>
        <strain evidence="3 4">AJA232-27</strain>
    </source>
</reference>
<feature type="signal peptide" evidence="2">
    <location>
        <begin position="1"/>
        <end position="18"/>
    </location>
</feature>
<evidence type="ECO:0000313" key="4">
    <source>
        <dbReference type="Proteomes" id="UP001530293"/>
    </source>
</evidence>
<dbReference type="PANTHER" id="PTHR47721">
    <property type="entry name" value="OS01G0235100 PROTEIN"/>
    <property type="match status" value="1"/>
</dbReference>
<gene>
    <name evidence="3" type="ORF">ACHAWU_008101</name>
</gene>
<dbReference type="Proteomes" id="UP001530293">
    <property type="component" value="Unassembled WGS sequence"/>
</dbReference>